<gene>
    <name evidence="1" type="ORF">CPT_Seuss103</name>
</gene>
<accession>A0A0K1LMD6</accession>
<evidence type="ECO:0000313" key="1">
    <source>
        <dbReference type="EMBL" id="AKU43629.1"/>
    </source>
</evidence>
<name>A0A0K1LMD6_9CAUD</name>
<organism evidence="1 2">
    <name type="scientific">Caulobacter phage Seuss</name>
    <dbReference type="NCBI Taxonomy" id="1675601"/>
    <lineage>
        <taxon>Viruses</taxon>
        <taxon>Duplodnaviria</taxon>
        <taxon>Heunggongvirae</taxon>
        <taxon>Uroviricota</taxon>
        <taxon>Caudoviricetes</taxon>
        <taxon>Seussvirus</taxon>
        <taxon>Seussvirus seuss</taxon>
    </lineage>
</organism>
<proteinExistence type="predicted"/>
<dbReference type="Proteomes" id="UP000221339">
    <property type="component" value="Segment"/>
</dbReference>
<sequence length="86" mass="9624">MSAVAYTALQARYSDWSVDDIIDTMHVGTALIVIFKLGRPHSLGRQYQHRAAAFYGADNILLWDQPLSPTGDLHVHVNQQNPALQH</sequence>
<protein>
    <submittedName>
        <fullName evidence="1">Uncharacterized protein</fullName>
    </submittedName>
</protein>
<evidence type="ECO:0000313" key="2">
    <source>
        <dbReference type="Proteomes" id="UP000221339"/>
    </source>
</evidence>
<keyword evidence="2" id="KW-1185">Reference proteome</keyword>
<dbReference type="EMBL" id="KT001914">
    <property type="protein sequence ID" value="AKU43629.1"/>
    <property type="molecule type" value="Genomic_DNA"/>
</dbReference>
<reference evidence="1 2" key="1">
    <citation type="journal article" date="2015" name="Genome Announc.">
        <title>Complete Genome Sequence of Caulobacter crescentus Siphophage Seuss.</title>
        <authorList>
            <person name="Sloan J.M."/>
            <person name="Keene J.L."/>
            <person name="Cahill J.L."/>
            <person name="Rasche E.S."/>
            <person name="Kuty Everett G.F."/>
        </authorList>
    </citation>
    <scope>NUCLEOTIDE SEQUENCE [LARGE SCALE GENOMIC DNA]</scope>
</reference>